<keyword evidence="1" id="KW-0732">Signal</keyword>
<evidence type="ECO:0000313" key="3">
    <source>
        <dbReference type="Proteomes" id="UP000481643"/>
    </source>
</evidence>
<reference evidence="2 3" key="1">
    <citation type="submission" date="2019-09" db="EMBL/GenBank/DDBJ databases">
        <title>Taxonomic organization of the family Brucellaceae based on a phylogenomic approach.</title>
        <authorList>
            <person name="Leclercq S."/>
            <person name="Cloeckaert A."/>
            <person name="Zygmunt M.S."/>
        </authorList>
    </citation>
    <scope>NUCLEOTIDE SEQUENCE [LARGE SCALE GENOMIC DNA]</scope>
    <source>
        <strain evidence="2 3">WS1830</strain>
    </source>
</reference>
<proteinExistence type="predicted"/>
<dbReference type="AlphaFoldDB" id="A0A6L3YU34"/>
<evidence type="ECO:0000256" key="1">
    <source>
        <dbReference type="SAM" id="SignalP"/>
    </source>
</evidence>
<sequence length="387" mass="40699">MGDCAVMKNALRSALTAATVAVCSTAISAADAAGSWVQLVPAGTFHGRDGRGPWHTEGPEHLQSIVDVTRQLAGSQELVVDFDHQSIFSATPGVGGRAPAAGWVKELAVREDGIWGRVEWTEEAQSAIRAGKYRYISPVFYHSKQSGKVMAIRLAGLTNLPNLDLAEVAASSLIFPTEPQEDTMKKILAALGLAEGVGEDGVIAAINAMQTSSTAMAVAAGLTKDATSEQIVAAVNSMSADLKKVRAAAKLQEAASGDEIVTAINAQSTAVDPTRYVPIAMVTEMQGTLKTLQDKLATGEAETAVNSAIASGRLAPSLRGWAMELHSADKAKFDAFVDKAPVLTTTQRTDPAHKPAEAALDDTDMAVMSQMGLQQEAFLNARKQETK</sequence>
<dbReference type="Pfam" id="PF10123">
    <property type="entry name" value="Mu-like_Pro"/>
    <property type="match status" value="1"/>
</dbReference>
<organism evidence="2 3">
    <name type="scientific">Brucella tritici</name>
    <dbReference type="NCBI Taxonomy" id="94626"/>
    <lineage>
        <taxon>Bacteria</taxon>
        <taxon>Pseudomonadati</taxon>
        <taxon>Pseudomonadota</taxon>
        <taxon>Alphaproteobacteria</taxon>
        <taxon>Hyphomicrobiales</taxon>
        <taxon>Brucellaceae</taxon>
        <taxon>Brucella/Ochrobactrum group</taxon>
        <taxon>Brucella</taxon>
    </lineage>
</organism>
<comment type="caution">
    <text evidence="2">The sequence shown here is derived from an EMBL/GenBank/DDBJ whole genome shotgun (WGS) entry which is preliminary data.</text>
</comment>
<feature type="signal peptide" evidence="1">
    <location>
        <begin position="1"/>
        <end position="29"/>
    </location>
</feature>
<dbReference type="InterPro" id="IPR012106">
    <property type="entry name" value="Phage_Mu_Gp1"/>
</dbReference>
<accession>A0A6L3YU34</accession>
<name>A0A6L3YU34_9HYPH</name>
<dbReference type="Proteomes" id="UP000481643">
    <property type="component" value="Unassembled WGS sequence"/>
</dbReference>
<protein>
    <recommendedName>
        <fullName evidence="4">Mu-like prophage I protein</fullName>
    </recommendedName>
</protein>
<evidence type="ECO:0000313" key="2">
    <source>
        <dbReference type="EMBL" id="KAB2687529.1"/>
    </source>
</evidence>
<feature type="chain" id="PRO_5026920690" description="Mu-like prophage I protein" evidence="1">
    <location>
        <begin position="30"/>
        <end position="387"/>
    </location>
</feature>
<evidence type="ECO:0008006" key="4">
    <source>
        <dbReference type="Google" id="ProtNLM"/>
    </source>
</evidence>
<dbReference type="PIRSF" id="PIRSF016624">
    <property type="entry name" value="Mu_prophg_I"/>
    <property type="match status" value="1"/>
</dbReference>
<gene>
    <name evidence="2" type="ORF">F9L08_08215</name>
</gene>
<dbReference type="EMBL" id="WBVX01000006">
    <property type="protein sequence ID" value="KAB2687529.1"/>
    <property type="molecule type" value="Genomic_DNA"/>
</dbReference>